<dbReference type="SUPFAM" id="SSF88659">
    <property type="entry name" value="Sigma3 and sigma4 domains of RNA polymerase sigma factors"/>
    <property type="match status" value="1"/>
</dbReference>
<dbReference type="InterPro" id="IPR013325">
    <property type="entry name" value="RNA_pol_sigma_r2"/>
</dbReference>
<feature type="domain" description="RNA polymerase sigma-70 region 4" evidence="8">
    <location>
        <begin position="130"/>
        <end position="178"/>
    </location>
</feature>
<reference evidence="10" key="1">
    <citation type="journal article" date="2019" name="Int. J. Syst. Evol. Microbiol.">
        <title>The Global Catalogue of Microorganisms (GCM) 10K type strain sequencing project: providing services to taxonomists for standard genome sequencing and annotation.</title>
        <authorList>
            <consortium name="The Broad Institute Genomics Platform"/>
            <consortium name="The Broad Institute Genome Sequencing Center for Infectious Disease"/>
            <person name="Wu L."/>
            <person name="Ma J."/>
        </authorList>
    </citation>
    <scope>NUCLEOTIDE SEQUENCE [LARGE SCALE GENOMIC DNA]</scope>
    <source>
        <strain evidence="10">CGMCC 4.7132</strain>
    </source>
</reference>
<keyword evidence="4" id="KW-0238">DNA-binding</keyword>
<evidence type="ECO:0000313" key="9">
    <source>
        <dbReference type="EMBL" id="MFC4533525.1"/>
    </source>
</evidence>
<keyword evidence="3" id="KW-0731">Sigma factor</keyword>
<dbReference type="Gene3D" id="1.10.1740.10">
    <property type="match status" value="1"/>
</dbReference>
<dbReference type="PANTHER" id="PTHR43133:SF52">
    <property type="entry name" value="ECF RNA POLYMERASE SIGMA FACTOR SIGL"/>
    <property type="match status" value="1"/>
</dbReference>
<organism evidence="9 10">
    <name type="scientific">Sphaerisporangium dianthi</name>
    <dbReference type="NCBI Taxonomy" id="1436120"/>
    <lineage>
        <taxon>Bacteria</taxon>
        <taxon>Bacillati</taxon>
        <taxon>Actinomycetota</taxon>
        <taxon>Actinomycetes</taxon>
        <taxon>Streptosporangiales</taxon>
        <taxon>Streptosporangiaceae</taxon>
        <taxon>Sphaerisporangium</taxon>
    </lineage>
</organism>
<evidence type="ECO:0000256" key="6">
    <source>
        <dbReference type="SAM" id="MobiDB-lite"/>
    </source>
</evidence>
<dbReference type="InterPro" id="IPR036388">
    <property type="entry name" value="WH-like_DNA-bd_sf"/>
</dbReference>
<comment type="caution">
    <text evidence="9">The sequence shown here is derived from an EMBL/GenBank/DDBJ whole genome shotgun (WGS) entry which is preliminary data.</text>
</comment>
<dbReference type="Pfam" id="PF04542">
    <property type="entry name" value="Sigma70_r2"/>
    <property type="match status" value="1"/>
</dbReference>
<dbReference type="InterPro" id="IPR039425">
    <property type="entry name" value="RNA_pol_sigma-70-like"/>
</dbReference>
<dbReference type="InterPro" id="IPR014284">
    <property type="entry name" value="RNA_pol_sigma-70_dom"/>
</dbReference>
<dbReference type="Pfam" id="PF04545">
    <property type="entry name" value="Sigma70_r4"/>
    <property type="match status" value="1"/>
</dbReference>
<dbReference type="InterPro" id="IPR007630">
    <property type="entry name" value="RNA_pol_sigma70_r4"/>
</dbReference>
<protein>
    <submittedName>
        <fullName evidence="9">Sigma-70 family RNA polymerase sigma factor</fullName>
    </submittedName>
</protein>
<evidence type="ECO:0000256" key="4">
    <source>
        <dbReference type="ARBA" id="ARBA00023125"/>
    </source>
</evidence>
<name>A0ABV9CK10_9ACTN</name>
<dbReference type="RefSeq" id="WP_380843072.1">
    <property type="nucleotide sequence ID" value="NZ_JBHSFP010000016.1"/>
</dbReference>
<evidence type="ECO:0000259" key="7">
    <source>
        <dbReference type="Pfam" id="PF04542"/>
    </source>
</evidence>
<feature type="region of interest" description="Disordered" evidence="6">
    <location>
        <begin position="1"/>
        <end position="25"/>
    </location>
</feature>
<dbReference type="Proteomes" id="UP001596004">
    <property type="component" value="Unassembled WGS sequence"/>
</dbReference>
<gene>
    <name evidence="9" type="ORF">ACFO60_22370</name>
</gene>
<dbReference type="InterPro" id="IPR007627">
    <property type="entry name" value="RNA_pol_sigma70_r2"/>
</dbReference>
<evidence type="ECO:0000256" key="5">
    <source>
        <dbReference type="ARBA" id="ARBA00023163"/>
    </source>
</evidence>
<dbReference type="InterPro" id="IPR013324">
    <property type="entry name" value="RNA_pol_sigma_r3/r4-like"/>
</dbReference>
<dbReference type="PANTHER" id="PTHR43133">
    <property type="entry name" value="RNA POLYMERASE ECF-TYPE SIGMA FACTO"/>
    <property type="match status" value="1"/>
</dbReference>
<dbReference type="CDD" id="cd06171">
    <property type="entry name" value="Sigma70_r4"/>
    <property type="match status" value="1"/>
</dbReference>
<evidence type="ECO:0000256" key="3">
    <source>
        <dbReference type="ARBA" id="ARBA00023082"/>
    </source>
</evidence>
<keyword evidence="2" id="KW-0805">Transcription regulation</keyword>
<dbReference type="NCBIfam" id="TIGR02937">
    <property type="entry name" value="sigma70-ECF"/>
    <property type="match status" value="1"/>
</dbReference>
<dbReference type="SUPFAM" id="SSF88946">
    <property type="entry name" value="Sigma2 domain of RNA polymerase sigma factors"/>
    <property type="match status" value="1"/>
</dbReference>
<evidence type="ECO:0000313" key="10">
    <source>
        <dbReference type="Proteomes" id="UP001596004"/>
    </source>
</evidence>
<keyword evidence="5" id="KW-0804">Transcription</keyword>
<keyword evidence="10" id="KW-1185">Reference proteome</keyword>
<comment type="similarity">
    <text evidence="1">Belongs to the sigma-70 factor family. ECF subfamily.</text>
</comment>
<evidence type="ECO:0000256" key="1">
    <source>
        <dbReference type="ARBA" id="ARBA00010641"/>
    </source>
</evidence>
<proteinExistence type="inferred from homology"/>
<evidence type="ECO:0000259" key="8">
    <source>
        <dbReference type="Pfam" id="PF04545"/>
    </source>
</evidence>
<evidence type="ECO:0000256" key="2">
    <source>
        <dbReference type="ARBA" id="ARBA00023015"/>
    </source>
</evidence>
<sequence>MRTSEPSTPSAAPQENADSTREHRERHLGALVREHEKALLAYTEKLLNDRHLAEDIVQETLVRAWHNAERLREGRGSVRGWLLTVARNLVIDRSRSGFHRHEVTGVDMFDVTQRDHADAVVASVMVAKMLGSLSAEHREVLVHTYLRGRTIREVADDLGIPVGTAKSRQHYALDHLRKREKIRPTPATAGLTHEATTLA</sequence>
<dbReference type="Gene3D" id="1.10.10.10">
    <property type="entry name" value="Winged helix-like DNA-binding domain superfamily/Winged helix DNA-binding domain"/>
    <property type="match status" value="1"/>
</dbReference>
<feature type="compositionally biased region" description="Polar residues" evidence="6">
    <location>
        <begin position="1"/>
        <end position="17"/>
    </location>
</feature>
<feature type="domain" description="RNA polymerase sigma-70 region 2" evidence="7">
    <location>
        <begin position="31"/>
        <end position="96"/>
    </location>
</feature>
<dbReference type="EMBL" id="JBHSFP010000016">
    <property type="protein sequence ID" value="MFC4533525.1"/>
    <property type="molecule type" value="Genomic_DNA"/>
</dbReference>
<accession>A0ABV9CK10</accession>